<reference evidence="3" key="1">
    <citation type="journal article" date="2016" name="Front. Microbiol.">
        <title>Complete Genome Sequence of Clostridium estertheticum DSM 8809, a Microbe Identified in Spoiled Vacuum Packed Beef.</title>
        <authorList>
            <person name="Yu Z."/>
            <person name="Gunn L."/>
            <person name="Brennan E."/>
            <person name="Reid R."/>
            <person name="Wall P.G."/>
            <person name="Gaora O.P."/>
            <person name="Hurley D."/>
            <person name="Bolton D."/>
            <person name="Fanning S."/>
        </authorList>
    </citation>
    <scope>NUCLEOTIDE SEQUENCE [LARGE SCALE GENOMIC DNA]</scope>
    <source>
        <strain evidence="3">DSM 8809</strain>
    </source>
</reference>
<dbReference type="STRING" id="1552.A7L45_14545"/>
<dbReference type="EMBL" id="CP015756">
    <property type="protein sequence ID" value="APC41207.1"/>
    <property type="molecule type" value="Genomic_DNA"/>
</dbReference>
<name>A0A1J0GIV0_9CLOT</name>
<dbReference type="AlphaFoldDB" id="A0A1J0GIV0"/>
<evidence type="ECO:0000313" key="3">
    <source>
        <dbReference type="Proteomes" id="UP000182569"/>
    </source>
</evidence>
<sequence length="128" mass="14312">MVEIIIQYVLIVFLVMGLAYLAYLLKDKDSNLKDDYFGFASVILGSLTTSEFTPENAKTILRIISQVVQNIEINYRNSDNALKEEKAIQLAKDATSLLGFKKNIDGESLKYLIRVAAALLPPTNKVIK</sequence>
<dbReference type="OrthoDB" id="1913955at2"/>
<protein>
    <submittedName>
        <fullName evidence="2">Uncharacterized protein</fullName>
    </submittedName>
</protein>
<keyword evidence="1" id="KW-1133">Transmembrane helix</keyword>
<organism evidence="2 3">
    <name type="scientific">Clostridium estertheticum subsp. estertheticum</name>
    <dbReference type="NCBI Taxonomy" id="1552"/>
    <lineage>
        <taxon>Bacteria</taxon>
        <taxon>Bacillati</taxon>
        <taxon>Bacillota</taxon>
        <taxon>Clostridia</taxon>
        <taxon>Eubacteriales</taxon>
        <taxon>Clostridiaceae</taxon>
        <taxon>Clostridium</taxon>
    </lineage>
</organism>
<keyword evidence="3" id="KW-1185">Reference proteome</keyword>
<proteinExistence type="predicted"/>
<keyword evidence="1" id="KW-0812">Transmembrane</keyword>
<evidence type="ECO:0000313" key="2">
    <source>
        <dbReference type="EMBL" id="APC41207.1"/>
    </source>
</evidence>
<dbReference type="RefSeq" id="WP_071613502.1">
    <property type="nucleotide sequence ID" value="NZ_CP015756.1"/>
</dbReference>
<feature type="transmembrane region" description="Helical" evidence="1">
    <location>
        <begin position="6"/>
        <end position="25"/>
    </location>
</feature>
<dbReference type="Proteomes" id="UP000182569">
    <property type="component" value="Chromosome"/>
</dbReference>
<gene>
    <name evidence="2" type="ORF">A7L45_14545</name>
</gene>
<evidence type="ECO:0000256" key="1">
    <source>
        <dbReference type="SAM" id="Phobius"/>
    </source>
</evidence>
<keyword evidence="1" id="KW-0472">Membrane</keyword>
<dbReference type="KEGG" id="ceu:A7L45_14545"/>
<accession>A0A1J0GIV0</accession>